<feature type="domain" description="ArnR1-like winged helix-turn-helix" evidence="2">
    <location>
        <begin position="150"/>
        <end position="189"/>
    </location>
</feature>
<evidence type="ECO:0000313" key="4">
    <source>
        <dbReference type="Proteomes" id="UP001596024"/>
    </source>
</evidence>
<evidence type="ECO:0000256" key="1">
    <source>
        <dbReference type="SAM" id="Phobius"/>
    </source>
</evidence>
<keyword evidence="4" id="KW-1185">Reference proteome</keyword>
<reference evidence="4" key="1">
    <citation type="journal article" date="2019" name="Int. J. Syst. Evol. Microbiol.">
        <title>The Global Catalogue of Microorganisms (GCM) 10K type strain sequencing project: providing services to taxonomists for standard genome sequencing and annotation.</title>
        <authorList>
            <consortium name="The Broad Institute Genomics Platform"/>
            <consortium name="The Broad Institute Genome Sequencing Center for Infectious Disease"/>
            <person name="Wu L."/>
            <person name="Ma J."/>
        </authorList>
    </citation>
    <scope>NUCLEOTIDE SEQUENCE [LARGE SCALE GENOMIC DNA]</scope>
    <source>
        <strain evidence="4">CCUG 62981</strain>
    </source>
</reference>
<proteinExistence type="predicted"/>
<dbReference type="InterPro" id="IPR038723">
    <property type="entry name" value="ArnR1-like_HTH"/>
</dbReference>
<keyword evidence="1" id="KW-0812">Transmembrane</keyword>
<evidence type="ECO:0000313" key="3">
    <source>
        <dbReference type="EMBL" id="MFC4725892.1"/>
    </source>
</evidence>
<keyword evidence="1" id="KW-0472">Membrane</keyword>
<name>A0ABV9NC23_9PROT</name>
<dbReference type="Proteomes" id="UP001596024">
    <property type="component" value="Unassembled WGS sequence"/>
</dbReference>
<evidence type="ECO:0000259" key="2">
    <source>
        <dbReference type="Pfam" id="PF14947"/>
    </source>
</evidence>
<dbReference type="EMBL" id="JBHSGQ010000005">
    <property type="protein sequence ID" value="MFC4725892.1"/>
    <property type="molecule type" value="Genomic_DNA"/>
</dbReference>
<keyword evidence="1" id="KW-1133">Transmembrane helix</keyword>
<accession>A0ABV9NC23</accession>
<comment type="caution">
    <text evidence="3">The sequence shown here is derived from an EMBL/GenBank/DDBJ whole genome shotgun (WGS) entry which is preliminary data.</text>
</comment>
<gene>
    <name evidence="3" type="ORF">ACFPB0_11370</name>
</gene>
<organism evidence="3 4">
    <name type="scientific">Glycocaulis abyssi</name>
    <dbReference type="NCBI Taxonomy" id="1433403"/>
    <lineage>
        <taxon>Bacteria</taxon>
        <taxon>Pseudomonadati</taxon>
        <taxon>Pseudomonadota</taxon>
        <taxon>Alphaproteobacteria</taxon>
        <taxon>Maricaulales</taxon>
        <taxon>Maricaulaceae</taxon>
        <taxon>Glycocaulis</taxon>
    </lineage>
</organism>
<protein>
    <submittedName>
        <fullName evidence="3">Winged helix-turn-helix domain-containing protein</fullName>
    </submittedName>
</protein>
<dbReference type="RefSeq" id="WP_371392859.1">
    <property type="nucleotide sequence ID" value="NZ_CP163421.1"/>
</dbReference>
<sequence>MAILQIISDIIVAAMWPALIAFLVVIFRTEIIDLLSRIKKAGFNGVELNPQNPKGAVGVSPLSSTGGNLLVEKGLEPWTDEVKAWKENNCPDDDVMVQAIASANRRAFSEYIFRLIFGTQIEAISLLVEAPRSEQDLMQLFHKHQKLAGGLTFSNVNQWLNFLMVNDLITFSDGKYKIQKKGKSFYDLLIKSGFSHASKAW</sequence>
<feature type="transmembrane region" description="Helical" evidence="1">
    <location>
        <begin position="6"/>
        <end position="27"/>
    </location>
</feature>
<dbReference type="Pfam" id="PF14947">
    <property type="entry name" value="HTH_45"/>
    <property type="match status" value="1"/>
</dbReference>